<dbReference type="Proteomes" id="UP001291309">
    <property type="component" value="Unassembled WGS sequence"/>
</dbReference>
<protein>
    <submittedName>
        <fullName evidence="1">Uncharacterized protein</fullName>
    </submittedName>
</protein>
<gene>
    <name evidence="1" type="ORF">SYV04_04265</name>
</gene>
<comment type="caution">
    <text evidence="1">The sequence shown here is derived from an EMBL/GenBank/DDBJ whole genome shotgun (WGS) entry which is preliminary data.</text>
</comment>
<dbReference type="RefSeq" id="WP_321544287.1">
    <property type="nucleotide sequence ID" value="NZ_JAXIVS010000001.1"/>
</dbReference>
<evidence type="ECO:0000313" key="1">
    <source>
        <dbReference type="EMBL" id="MDY7225580.1"/>
    </source>
</evidence>
<keyword evidence="2" id="KW-1185">Reference proteome</keyword>
<reference evidence="1 2" key="1">
    <citation type="submission" date="2023-12" db="EMBL/GenBank/DDBJ databases">
        <title>the genome sequence of Hyalangium sp. s54d21.</title>
        <authorList>
            <person name="Zhang X."/>
        </authorList>
    </citation>
    <scope>NUCLEOTIDE SEQUENCE [LARGE SCALE GENOMIC DNA]</scope>
    <source>
        <strain evidence="2">s54d21</strain>
    </source>
</reference>
<dbReference type="EMBL" id="JAXIVS010000001">
    <property type="protein sequence ID" value="MDY7225580.1"/>
    <property type="molecule type" value="Genomic_DNA"/>
</dbReference>
<accession>A0ABU5H0E6</accession>
<proteinExistence type="predicted"/>
<name>A0ABU5H0E6_9BACT</name>
<organism evidence="1 2">
    <name type="scientific">Hyalangium rubrum</name>
    <dbReference type="NCBI Taxonomy" id="3103134"/>
    <lineage>
        <taxon>Bacteria</taxon>
        <taxon>Pseudomonadati</taxon>
        <taxon>Myxococcota</taxon>
        <taxon>Myxococcia</taxon>
        <taxon>Myxococcales</taxon>
        <taxon>Cystobacterineae</taxon>
        <taxon>Archangiaceae</taxon>
        <taxon>Hyalangium</taxon>
    </lineage>
</organism>
<sequence length="239" mass="27818">MVWGLQCHAVMSRKERLRLRVWPLLWTRYHVRLADRAWRGKLARFMEKRLHGKVPEGAWGVRCVVRGAYPAEKHMGPNSAVKNHFDVVCSWWRGWRLWERESCRTAVRYVPASGEFLLRSEEWSTRELLEVKQRRKQAVSAMLDRIIAGCPLSEVESFSCPVCGAPMSVDFAPEREPVDFEMECEPVDFELEREGTRFLLSCSEDARHVHQEAITEHSLDWWTEASTPGGSRSPREPPR</sequence>
<evidence type="ECO:0000313" key="2">
    <source>
        <dbReference type="Proteomes" id="UP001291309"/>
    </source>
</evidence>